<keyword evidence="2" id="KW-1185">Reference proteome</keyword>
<dbReference type="Proteomes" id="UP000837857">
    <property type="component" value="Chromosome 17"/>
</dbReference>
<dbReference type="EMBL" id="OW152829">
    <property type="protein sequence ID" value="CAH2046796.1"/>
    <property type="molecule type" value="Genomic_DNA"/>
</dbReference>
<gene>
    <name evidence="1" type="ORF">IPOD504_LOCUS5487</name>
</gene>
<protein>
    <submittedName>
        <fullName evidence="1">Uncharacterized protein</fullName>
    </submittedName>
</protein>
<evidence type="ECO:0000313" key="2">
    <source>
        <dbReference type="Proteomes" id="UP000837857"/>
    </source>
</evidence>
<name>A0ABN8I1W5_9NEOP</name>
<accession>A0ABN8I1W5</accession>
<proteinExistence type="predicted"/>
<feature type="non-terminal residue" evidence="1">
    <location>
        <position position="69"/>
    </location>
</feature>
<reference evidence="1" key="1">
    <citation type="submission" date="2022-03" db="EMBL/GenBank/DDBJ databases">
        <authorList>
            <person name="Martin H S."/>
        </authorList>
    </citation>
    <scope>NUCLEOTIDE SEQUENCE</scope>
</reference>
<evidence type="ECO:0000313" key="1">
    <source>
        <dbReference type="EMBL" id="CAH2046796.1"/>
    </source>
</evidence>
<sequence>MSLSSRMYARSPNFCFLICYLTTPATYFAHTHQVPTQSLYSLSPCEQTMILVKLILDLLLHQAQKPFPL</sequence>
<organism evidence="1 2">
    <name type="scientific">Iphiclides podalirius</name>
    <name type="common">scarce swallowtail</name>
    <dbReference type="NCBI Taxonomy" id="110791"/>
    <lineage>
        <taxon>Eukaryota</taxon>
        <taxon>Metazoa</taxon>
        <taxon>Ecdysozoa</taxon>
        <taxon>Arthropoda</taxon>
        <taxon>Hexapoda</taxon>
        <taxon>Insecta</taxon>
        <taxon>Pterygota</taxon>
        <taxon>Neoptera</taxon>
        <taxon>Endopterygota</taxon>
        <taxon>Lepidoptera</taxon>
        <taxon>Glossata</taxon>
        <taxon>Ditrysia</taxon>
        <taxon>Papilionoidea</taxon>
        <taxon>Papilionidae</taxon>
        <taxon>Papilioninae</taxon>
        <taxon>Iphiclides</taxon>
    </lineage>
</organism>